<reference evidence="4" key="1">
    <citation type="submission" date="2012-12" db="EMBL/GenBank/DDBJ databases">
        <authorList>
            <person name="Hellsten U."/>
            <person name="Grimwood J."/>
            <person name="Chapman J.A."/>
            <person name="Shapiro H."/>
            <person name="Aerts A."/>
            <person name="Otillar R.P."/>
            <person name="Terry A.Y."/>
            <person name="Boore J.L."/>
            <person name="Simakov O."/>
            <person name="Marletaz F."/>
            <person name="Cho S.-J."/>
            <person name="Edsinger-Gonzales E."/>
            <person name="Havlak P."/>
            <person name="Kuo D.-H."/>
            <person name="Larsson T."/>
            <person name="Lv J."/>
            <person name="Arendt D."/>
            <person name="Savage R."/>
            <person name="Osoegawa K."/>
            <person name="de Jong P."/>
            <person name="Lindberg D.R."/>
            <person name="Seaver E.C."/>
            <person name="Weisblat D.A."/>
            <person name="Putnam N.H."/>
            <person name="Grigoriev I.V."/>
            <person name="Rokhsar D.S."/>
        </authorList>
    </citation>
    <scope>NUCLEOTIDE SEQUENCE</scope>
</reference>
<dbReference type="EnsemblMetazoa" id="HelroT183385">
    <property type="protein sequence ID" value="HelroP183385"/>
    <property type="gene ID" value="HelroG183385"/>
</dbReference>
<evidence type="ECO:0000313" key="4">
    <source>
        <dbReference type="Proteomes" id="UP000015101"/>
    </source>
</evidence>
<keyword evidence="4" id="KW-1185">Reference proteome</keyword>
<proteinExistence type="predicted"/>
<evidence type="ECO:0000256" key="1">
    <source>
        <dbReference type="SAM" id="MobiDB-lite"/>
    </source>
</evidence>
<gene>
    <name evidence="3" type="primary">20208996</name>
    <name evidence="2" type="ORF">HELRODRAFT_183385</name>
</gene>
<evidence type="ECO:0000313" key="2">
    <source>
        <dbReference type="EMBL" id="ESO11282.1"/>
    </source>
</evidence>
<dbReference type="EMBL" id="KB095836">
    <property type="protein sequence ID" value="ESO11282.1"/>
    <property type="molecule type" value="Genomic_DNA"/>
</dbReference>
<dbReference type="KEGG" id="hro:HELRODRAFT_183385"/>
<organism evidence="3 4">
    <name type="scientific">Helobdella robusta</name>
    <name type="common">Californian leech</name>
    <dbReference type="NCBI Taxonomy" id="6412"/>
    <lineage>
        <taxon>Eukaryota</taxon>
        <taxon>Metazoa</taxon>
        <taxon>Spiralia</taxon>
        <taxon>Lophotrochozoa</taxon>
        <taxon>Annelida</taxon>
        <taxon>Clitellata</taxon>
        <taxon>Hirudinea</taxon>
        <taxon>Rhynchobdellida</taxon>
        <taxon>Glossiphoniidae</taxon>
        <taxon>Helobdella</taxon>
    </lineage>
</organism>
<evidence type="ECO:0000313" key="3">
    <source>
        <dbReference type="EnsemblMetazoa" id="HelroP183385"/>
    </source>
</evidence>
<dbReference type="InParanoid" id="T1FJJ7"/>
<feature type="compositionally biased region" description="Basic and acidic residues" evidence="1">
    <location>
        <begin position="85"/>
        <end position="96"/>
    </location>
</feature>
<reference evidence="3" key="3">
    <citation type="submission" date="2015-06" db="UniProtKB">
        <authorList>
            <consortium name="EnsemblMetazoa"/>
        </authorList>
    </citation>
    <scope>IDENTIFICATION</scope>
</reference>
<dbReference type="RefSeq" id="XP_009010663.1">
    <property type="nucleotide sequence ID" value="XM_009012415.1"/>
</dbReference>
<reference evidence="2 4" key="2">
    <citation type="journal article" date="2013" name="Nature">
        <title>Insights into bilaterian evolution from three spiralian genomes.</title>
        <authorList>
            <person name="Simakov O."/>
            <person name="Marletaz F."/>
            <person name="Cho S.J."/>
            <person name="Edsinger-Gonzales E."/>
            <person name="Havlak P."/>
            <person name="Hellsten U."/>
            <person name="Kuo D.H."/>
            <person name="Larsson T."/>
            <person name="Lv J."/>
            <person name="Arendt D."/>
            <person name="Savage R."/>
            <person name="Osoegawa K."/>
            <person name="de Jong P."/>
            <person name="Grimwood J."/>
            <person name="Chapman J.A."/>
            <person name="Shapiro H."/>
            <person name="Aerts A."/>
            <person name="Otillar R.P."/>
            <person name="Terry A.Y."/>
            <person name="Boore J.L."/>
            <person name="Grigoriev I.V."/>
            <person name="Lindberg D.R."/>
            <person name="Seaver E.C."/>
            <person name="Weisblat D.A."/>
            <person name="Putnam N.H."/>
            <person name="Rokhsar D.S."/>
        </authorList>
    </citation>
    <scope>NUCLEOTIDE SEQUENCE</scope>
</reference>
<protein>
    <submittedName>
        <fullName evidence="2 3">Uncharacterized protein</fullName>
    </submittedName>
</protein>
<sequence>MNVMDIRQKKERKILLGVKYVGAKYVGSMHGVSSIHHADFIAANLAERFQKLLTALNKNFYQLNVGVESNCRKPLGMTSGQIPDEAIRSSSSHDHSNQAQINQQLTLTLLKACTKQQLKNYDKL</sequence>
<name>T1FJJ7_HELRO</name>
<dbReference type="CTD" id="20208996"/>
<dbReference type="Gene3D" id="2.60.120.260">
    <property type="entry name" value="Galactose-binding domain-like"/>
    <property type="match status" value="1"/>
</dbReference>
<dbReference type="HOGENOM" id="CLU_2006340_0_0_1"/>
<dbReference type="GeneID" id="20208996"/>
<feature type="region of interest" description="Disordered" evidence="1">
    <location>
        <begin position="78"/>
        <end position="98"/>
    </location>
</feature>
<dbReference type="EMBL" id="AMQM01008736">
    <property type="status" value="NOT_ANNOTATED_CDS"/>
    <property type="molecule type" value="Genomic_DNA"/>
</dbReference>
<dbReference type="AlphaFoldDB" id="T1FJJ7"/>
<dbReference type="Proteomes" id="UP000015101">
    <property type="component" value="Unassembled WGS sequence"/>
</dbReference>
<accession>T1FJJ7</accession>